<feature type="transmembrane region" description="Helical" evidence="8">
    <location>
        <begin position="158"/>
        <end position="177"/>
    </location>
</feature>
<dbReference type="Pfam" id="PF00909">
    <property type="entry name" value="Ammonium_transp"/>
    <property type="match status" value="1"/>
</dbReference>
<dbReference type="InterPro" id="IPR024041">
    <property type="entry name" value="NH4_transpt_AmtB-like_dom"/>
</dbReference>
<protein>
    <recommendedName>
        <fullName evidence="8">Ammonium transporter</fullName>
    </recommendedName>
</protein>
<evidence type="ECO:0000313" key="11">
    <source>
        <dbReference type="EMBL" id="RKH05171.1"/>
    </source>
</evidence>
<evidence type="ECO:0000256" key="5">
    <source>
        <dbReference type="ARBA" id="ARBA00022989"/>
    </source>
</evidence>
<reference evidence="12" key="1">
    <citation type="submission" date="2018-09" db="EMBL/GenBank/DDBJ databases">
        <authorList>
            <person name="Livingstone P.G."/>
            <person name="Whitworth D.E."/>
        </authorList>
    </citation>
    <scope>NUCLEOTIDE SEQUENCE [LARGE SCALE GENOMIC DNA]</scope>
    <source>
        <strain evidence="12">CA043D</strain>
    </source>
</reference>
<evidence type="ECO:0000256" key="1">
    <source>
        <dbReference type="ARBA" id="ARBA00004141"/>
    </source>
</evidence>
<dbReference type="AlphaFoldDB" id="A0A3A8KLN4"/>
<comment type="caution">
    <text evidence="11">The sequence shown here is derived from an EMBL/GenBank/DDBJ whole genome shotgun (WGS) entry which is preliminary data.</text>
</comment>
<feature type="transmembrane region" description="Helical" evidence="8">
    <location>
        <begin position="377"/>
        <end position="400"/>
    </location>
</feature>
<keyword evidence="4 8" id="KW-0812">Transmembrane</keyword>
<evidence type="ECO:0000256" key="8">
    <source>
        <dbReference type="RuleBase" id="RU362002"/>
    </source>
</evidence>
<feature type="transmembrane region" description="Helical" evidence="8">
    <location>
        <begin position="260"/>
        <end position="281"/>
    </location>
</feature>
<keyword evidence="12" id="KW-1185">Reference proteome</keyword>
<evidence type="ECO:0000256" key="4">
    <source>
        <dbReference type="ARBA" id="ARBA00022692"/>
    </source>
</evidence>
<evidence type="ECO:0000256" key="9">
    <source>
        <dbReference type="SAM" id="MobiDB-lite"/>
    </source>
</evidence>
<keyword evidence="7 8" id="KW-0924">Ammonia transport</keyword>
<evidence type="ECO:0000256" key="7">
    <source>
        <dbReference type="ARBA" id="ARBA00023177"/>
    </source>
</evidence>
<comment type="subcellular location">
    <subcellularLocation>
        <location evidence="8">Cell membrane</location>
        <topology evidence="8">Multi-pass membrane protein</topology>
    </subcellularLocation>
    <subcellularLocation>
        <location evidence="1">Membrane</location>
        <topology evidence="1">Multi-pass membrane protein</topology>
    </subcellularLocation>
</comment>
<dbReference type="SUPFAM" id="SSF111352">
    <property type="entry name" value="Ammonium transporter"/>
    <property type="match status" value="1"/>
</dbReference>
<feature type="domain" description="Ammonium transporter AmtB-like" evidence="10">
    <location>
        <begin position="38"/>
        <end position="428"/>
    </location>
</feature>
<evidence type="ECO:0000256" key="6">
    <source>
        <dbReference type="ARBA" id="ARBA00023136"/>
    </source>
</evidence>
<dbReference type="OrthoDB" id="9814202at2"/>
<feature type="transmembrane region" description="Helical" evidence="8">
    <location>
        <begin position="122"/>
        <end position="146"/>
    </location>
</feature>
<dbReference type="PANTHER" id="PTHR43029">
    <property type="entry name" value="AMMONIUM TRANSPORTER MEP2"/>
    <property type="match status" value="1"/>
</dbReference>
<feature type="transmembrane region" description="Helical" evidence="8">
    <location>
        <begin position="39"/>
        <end position="62"/>
    </location>
</feature>
<dbReference type="Proteomes" id="UP000268313">
    <property type="component" value="Unassembled WGS sequence"/>
</dbReference>
<dbReference type="InterPro" id="IPR001905">
    <property type="entry name" value="Ammonium_transpt"/>
</dbReference>
<dbReference type="PROSITE" id="PS01219">
    <property type="entry name" value="AMMONIUM_TRANSP"/>
    <property type="match status" value="1"/>
</dbReference>
<evidence type="ECO:0000256" key="2">
    <source>
        <dbReference type="ARBA" id="ARBA00005887"/>
    </source>
</evidence>
<feature type="transmembrane region" description="Helical" evidence="8">
    <location>
        <begin position="197"/>
        <end position="215"/>
    </location>
</feature>
<accession>A0A3A8KLN4</accession>
<sequence>MQKWMAMVLLVGVAVAGLVVAPAAQVKQGGPINAADTAWLLTATALVLLMTPGLSFFYGGMVRLKNVVSTLMQSFIAMAVISLLWVVVGFSLCFGDSFHGLIGDPRTFFMFSGVGGETHPDLAPTVPLLLFALFQLKFAIITPALITGAFAERVRFKAYLLFMVLFSLFIYAPLAHWTWHPEGFLRQWGVLDFAGGTVVHMSAGLAALAGAIVLGRRQVHLTHATHAPANVPFVMLGTGMLWFGWFGFNAGSALSASSLATLAFATTNTASAAAMLGWIAFDWLRGRKPSAMGACVGAVVGLVAVTPAAGFITVGQSILVGLVASFVSNAAVHFKSRTALDDTLDVFPCHGLGGIVGMILTGVLAKDVGLIYGTTRTFLMHLLALVVVSVFSFVGSYILYKIVDRIVPLRVTREQEEEGLDLSQHGETVGEVPTAALAVPTPPAPAASASTAAATPPGHAAPSEPVPA</sequence>
<dbReference type="Gene3D" id="1.10.3430.10">
    <property type="entry name" value="Ammonium transporter AmtB like domains"/>
    <property type="match status" value="1"/>
</dbReference>
<organism evidence="11 12">
    <name type="scientific">Corallococcus carmarthensis</name>
    <dbReference type="NCBI Taxonomy" id="2316728"/>
    <lineage>
        <taxon>Bacteria</taxon>
        <taxon>Pseudomonadati</taxon>
        <taxon>Myxococcota</taxon>
        <taxon>Myxococcia</taxon>
        <taxon>Myxococcales</taxon>
        <taxon>Cystobacterineae</taxon>
        <taxon>Myxococcaceae</taxon>
        <taxon>Corallococcus</taxon>
    </lineage>
</organism>
<dbReference type="InterPro" id="IPR029020">
    <property type="entry name" value="Ammonium/urea_transptr"/>
</dbReference>
<evidence type="ECO:0000256" key="3">
    <source>
        <dbReference type="ARBA" id="ARBA00022448"/>
    </source>
</evidence>
<feature type="transmembrane region" description="Helical" evidence="8">
    <location>
        <begin position="74"/>
        <end position="102"/>
    </location>
</feature>
<gene>
    <name evidence="11" type="ORF">D7X32_08745</name>
</gene>
<dbReference type="RefSeq" id="WP_120602053.1">
    <property type="nucleotide sequence ID" value="NZ_JABFJX010000008.1"/>
</dbReference>
<feature type="transmembrane region" description="Helical" evidence="8">
    <location>
        <begin position="293"/>
        <end position="312"/>
    </location>
</feature>
<dbReference type="PANTHER" id="PTHR43029:SF10">
    <property type="entry name" value="AMMONIUM TRANSPORTER MEP2"/>
    <property type="match status" value="1"/>
</dbReference>
<feature type="transmembrane region" description="Helical" evidence="8">
    <location>
        <begin position="227"/>
        <end position="248"/>
    </location>
</feature>
<comment type="similarity">
    <text evidence="2 8">Belongs to the ammonia transporter channel (TC 1.A.11.2) family.</text>
</comment>
<feature type="transmembrane region" description="Helical" evidence="8">
    <location>
        <begin position="346"/>
        <end position="365"/>
    </location>
</feature>
<dbReference type="InterPro" id="IPR018047">
    <property type="entry name" value="Ammonium_transpt_CS"/>
</dbReference>
<dbReference type="NCBIfam" id="TIGR00836">
    <property type="entry name" value="amt"/>
    <property type="match status" value="1"/>
</dbReference>
<proteinExistence type="inferred from homology"/>
<keyword evidence="6 8" id="KW-0472">Membrane</keyword>
<dbReference type="GO" id="GO:0008519">
    <property type="term" value="F:ammonium channel activity"/>
    <property type="evidence" value="ECO:0007669"/>
    <property type="project" value="InterPro"/>
</dbReference>
<evidence type="ECO:0000313" key="12">
    <source>
        <dbReference type="Proteomes" id="UP000268313"/>
    </source>
</evidence>
<name>A0A3A8KLN4_9BACT</name>
<feature type="compositionally biased region" description="Low complexity" evidence="9">
    <location>
        <begin position="446"/>
        <end position="468"/>
    </location>
</feature>
<dbReference type="EMBL" id="RAWE01000021">
    <property type="protein sequence ID" value="RKH05171.1"/>
    <property type="molecule type" value="Genomic_DNA"/>
</dbReference>
<keyword evidence="3 8" id="KW-0813">Transport</keyword>
<feature type="region of interest" description="Disordered" evidence="9">
    <location>
        <begin position="440"/>
        <end position="468"/>
    </location>
</feature>
<dbReference type="GO" id="GO:0005886">
    <property type="term" value="C:plasma membrane"/>
    <property type="evidence" value="ECO:0007669"/>
    <property type="project" value="UniProtKB-SubCell"/>
</dbReference>
<keyword evidence="5 8" id="KW-1133">Transmembrane helix</keyword>
<evidence type="ECO:0000259" key="10">
    <source>
        <dbReference type="Pfam" id="PF00909"/>
    </source>
</evidence>